<keyword evidence="2" id="KW-1185">Reference proteome</keyword>
<dbReference type="AlphaFoldDB" id="A0A172XZ64"/>
<reference evidence="1 2" key="1">
    <citation type="submission" date="2016-04" db="EMBL/GenBank/DDBJ databases">
        <title>Complete Genome Sequence of Chryseobacterium sp. IHBB 10212.</title>
        <authorList>
            <person name="Pal M."/>
            <person name="Swarnkar M.K."/>
            <person name="Kaushal K."/>
            <person name="Chhibber S."/>
            <person name="Singh A.K."/>
            <person name="Gulati A."/>
        </authorList>
    </citation>
    <scope>NUCLEOTIDE SEQUENCE [LARGE SCALE GENOMIC DNA]</scope>
    <source>
        <strain evidence="1 2">IHBB 10212</strain>
    </source>
</reference>
<dbReference type="STRING" id="1685010.A0O34_17655"/>
<gene>
    <name evidence="1" type="ORF">A0O34_17655</name>
</gene>
<proteinExistence type="predicted"/>
<protein>
    <submittedName>
        <fullName evidence="1">Uncharacterized protein</fullName>
    </submittedName>
</protein>
<organism evidence="1 2">
    <name type="scientific">Chryseobacterium glaciei</name>
    <dbReference type="NCBI Taxonomy" id="1685010"/>
    <lineage>
        <taxon>Bacteria</taxon>
        <taxon>Pseudomonadati</taxon>
        <taxon>Bacteroidota</taxon>
        <taxon>Flavobacteriia</taxon>
        <taxon>Flavobacteriales</taxon>
        <taxon>Weeksellaceae</taxon>
        <taxon>Chryseobacterium group</taxon>
        <taxon>Chryseobacterium</taxon>
    </lineage>
</organism>
<evidence type="ECO:0000313" key="1">
    <source>
        <dbReference type="EMBL" id="ANF52231.1"/>
    </source>
</evidence>
<evidence type="ECO:0000313" key="2">
    <source>
        <dbReference type="Proteomes" id="UP000077824"/>
    </source>
</evidence>
<sequence length="184" mass="21041">MKNKIFLVIVLFFVLILNSCEKKITNDPMAVKDNSVLQAKLLSDTKKFNALAKRDSSNLKKLEEIKLKYKSIVDSIGICHNWKGKITLLDLDEVDAYSSDTVVMRIGVENIYDKGYQDYFSFMQVKAIPKNGKLYEKLSRIKENSEVVFSGRLLGVGLHDMSPGYEFSNFHIETEFSDIRALDK</sequence>
<dbReference type="EMBL" id="CP015199">
    <property type="protein sequence ID" value="ANF52231.1"/>
    <property type="molecule type" value="Genomic_DNA"/>
</dbReference>
<dbReference type="Proteomes" id="UP000077824">
    <property type="component" value="Chromosome"/>
</dbReference>
<dbReference type="KEGG" id="chh:A0O34_17655"/>
<dbReference type="RefSeq" id="WP_066757592.1">
    <property type="nucleotide sequence ID" value="NZ_CP015199.1"/>
</dbReference>
<accession>A0A172XZ64</accession>
<dbReference type="OrthoDB" id="1493554at2"/>
<name>A0A172XZ64_9FLAO</name>